<feature type="region of interest" description="Disordered" evidence="1">
    <location>
        <begin position="97"/>
        <end position="121"/>
    </location>
</feature>
<evidence type="ECO:0000313" key="3">
    <source>
        <dbReference type="Proteomes" id="UP001215280"/>
    </source>
</evidence>
<evidence type="ECO:0000256" key="1">
    <source>
        <dbReference type="SAM" id="MobiDB-lite"/>
    </source>
</evidence>
<reference evidence="2" key="1">
    <citation type="submission" date="2023-03" db="EMBL/GenBank/DDBJ databases">
        <title>Massive genome expansion in bonnet fungi (Mycena s.s.) driven by repeated elements and novel gene families across ecological guilds.</title>
        <authorList>
            <consortium name="Lawrence Berkeley National Laboratory"/>
            <person name="Harder C.B."/>
            <person name="Miyauchi S."/>
            <person name="Viragh M."/>
            <person name="Kuo A."/>
            <person name="Thoen E."/>
            <person name="Andreopoulos B."/>
            <person name="Lu D."/>
            <person name="Skrede I."/>
            <person name="Drula E."/>
            <person name="Henrissat B."/>
            <person name="Morin E."/>
            <person name="Kohler A."/>
            <person name="Barry K."/>
            <person name="LaButti K."/>
            <person name="Morin E."/>
            <person name="Salamov A."/>
            <person name="Lipzen A."/>
            <person name="Mereny Z."/>
            <person name="Hegedus B."/>
            <person name="Baldrian P."/>
            <person name="Stursova M."/>
            <person name="Weitz H."/>
            <person name="Taylor A."/>
            <person name="Grigoriev I.V."/>
            <person name="Nagy L.G."/>
            <person name="Martin F."/>
            <person name="Kauserud H."/>
        </authorList>
    </citation>
    <scope>NUCLEOTIDE SEQUENCE</scope>
    <source>
        <strain evidence="2">CBHHK188m</strain>
    </source>
</reference>
<name>A0AAD7H888_9AGAR</name>
<comment type="caution">
    <text evidence="2">The sequence shown here is derived from an EMBL/GenBank/DDBJ whole genome shotgun (WGS) entry which is preliminary data.</text>
</comment>
<evidence type="ECO:0000313" key="2">
    <source>
        <dbReference type="EMBL" id="KAJ7714417.1"/>
    </source>
</evidence>
<accession>A0AAD7H888</accession>
<proteinExistence type="predicted"/>
<dbReference type="EMBL" id="JARJLG010000370">
    <property type="protein sequence ID" value="KAJ7714417.1"/>
    <property type="molecule type" value="Genomic_DNA"/>
</dbReference>
<sequence length="302" mass="34591">MLSLEKRPREKSPLLMGDYNQDTPTSVGRRLSMAMKIVGRHHGHFEDALSHLREWQMYRFLGTWVDEQVVRFVVAPGGLASRFSMQCREQDCANCQDPSERDGRHIQMQRSPDTRQQHGEGIGRGFPGSSPWCNWGNLDVAVVYLELVNLNFSGYEESCFLRECLQLFNQRQNINCLLGIQCVCETKNSAQRLDNLFGIQQFTNVHGREKTIFLGRMDAASDIEELEPWRRSQLDSTGREIKEIAKHKRGRGPEQRHAHSRGEGLGQWGLKYEKRVEPGTGQPHGRITLQITQVRACPTKSE</sequence>
<protein>
    <submittedName>
        <fullName evidence="2">Uncharacterized protein</fullName>
    </submittedName>
</protein>
<dbReference type="Proteomes" id="UP001215280">
    <property type="component" value="Unassembled WGS sequence"/>
</dbReference>
<dbReference type="AlphaFoldDB" id="A0AAD7H888"/>
<feature type="compositionally biased region" description="Basic and acidic residues" evidence="1">
    <location>
        <begin position="1"/>
        <end position="12"/>
    </location>
</feature>
<keyword evidence="3" id="KW-1185">Reference proteome</keyword>
<feature type="region of interest" description="Disordered" evidence="1">
    <location>
        <begin position="246"/>
        <end position="269"/>
    </location>
</feature>
<feature type="compositionally biased region" description="Basic and acidic residues" evidence="1">
    <location>
        <begin position="251"/>
        <end position="262"/>
    </location>
</feature>
<gene>
    <name evidence="2" type="ORF">DFH07DRAFT_785777</name>
</gene>
<organism evidence="2 3">
    <name type="scientific">Mycena maculata</name>
    <dbReference type="NCBI Taxonomy" id="230809"/>
    <lineage>
        <taxon>Eukaryota</taxon>
        <taxon>Fungi</taxon>
        <taxon>Dikarya</taxon>
        <taxon>Basidiomycota</taxon>
        <taxon>Agaricomycotina</taxon>
        <taxon>Agaricomycetes</taxon>
        <taxon>Agaricomycetidae</taxon>
        <taxon>Agaricales</taxon>
        <taxon>Marasmiineae</taxon>
        <taxon>Mycenaceae</taxon>
        <taxon>Mycena</taxon>
    </lineage>
</organism>
<feature type="region of interest" description="Disordered" evidence="1">
    <location>
        <begin position="1"/>
        <end position="25"/>
    </location>
</feature>